<accession>A0A2P7RZZ2</accession>
<dbReference type="EMBL" id="PXYL01000022">
    <property type="protein sequence ID" value="PSJ55764.1"/>
    <property type="molecule type" value="Genomic_DNA"/>
</dbReference>
<comment type="caution">
    <text evidence="1">The sequence shown here is derived from an EMBL/GenBank/DDBJ whole genome shotgun (WGS) entry which is preliminary data.</text>
</comment>
<dbReference type="AlphaFoldDB" id="A0A2P7RZZ2"/>
<evidence type="ECO:0000313" key="2">
    <source>
        <dbReference type="Proteomes" id="UP000240653"/>
    </source>
</evidence>
<protein>
    <submittedName>
        <fullName evidence="1">Uncharacterized protein</fullName>
    </submittedName>
</protein>
<gene>
    <name evidence="1" type="ORF">C7I85_26090</name>
</gene>
<name>A0A2P7RZZ2_9HYPH</name>
<sequence length="146" mass="16252">MDHREAILARLVEIAAGVEGVIKAYRNKSDVPERQRPAIVIWDADEQADDGDPTKRPTNAPRRIHMSPEIYILLSGSPEGVGTLINQIRARFVRAVFSDASLKDMTFNGEGIRYEGCATGLARGRSMEGEMGVSISFTYRMWPDKL</sequence>
<dbReference type="RefSeq" id="WP_106726928.1">
    <property type="nucleotide sequence ID" value="NZ_PXYL01000022.1"/>
</dbReference>
<evidence type="ECO:0000313" key="1">
    <source>
        <dbReference type="EMBL" id="PSJ55764.1"/>
    </source>
</evidence>
<keyword evidence="2" id="KW-1185">Reference proteome</keyword>
<organism evidence="1 2">
    <name type="scientific">Pseudaminobacter soli</name>
    <name type="common">ex Li et al. 2025</name>
    <dbReference type="NCBI Taxonomy" id="1295366"/>
    <lineage>
        <taxon>Bacteria</taxon>
        <taxon>Pseudomonadati</taxon>
        <taxon>Pseudomonadota</taxon>
        <taxon>Alphaproteobacteria</taxon>
        <taxon>Hyphomicrobiales</taxon>
        <taxon>Phyllobacteriaceae</taxon>
        <taxon>Pseudaminobacter</taxon>
    </lineage>
</organism>
<dbReference type="OrthoDB" id="8086720at2"/>
<dbReference type="Proteomes" id="UP000240653">
    <property type="component" value="Unassembled WGS sequence"/>
</dbReference>
<proteinExistence type="predicted"/>
<reference evidence="1 2" key="1">
    <citation type="submission" date="2018-03" db="EMBL/GenBank/DDBJ databases">
        <title>The draft genome of Mesorhizobium soli JCM 19897.</title>
        <authorList>
            <person name="Li L."/>
            <person name="Liu L."/>
            <person name="Liang L."/>
            <person name="Wang T."/>
            <person name="Zhang X."/>
        </authorList>
    </citation>
    <scope>NUCLEOTIDE SEQUENCE [LARGE SCALE GENOMIC DNA]</scope>
    <source>
        <strain evidence="1 2">JCM 19897</strain>
    </source>
</reference>